<dbReference type="AlphaFoldDB" id="A0A7K1TA17"/>
<keyword evidence="4" id="KW-1185">Reference proteome</keyword>
<evidence type="ECO:0000256" key="1">
    <source>
        <dbReference type="SAM" id="MobiDB-lite"/>
    </source>
</evidence>
<accession>A0A7K1TA17</accession>
<protein>
    <submittedName>
        <fullName evidence="3">Uncharacterized protein</fullName>
    </submittedName>
</protein>
<organism evidence="3 4">
    <name type="scientific">Hymenobacter ginkgonis</name>
    <dbReference type="NCBI Taxonomy" id="2682976"/>
    <lineage>
        <taxon>Bacteria</taxon>
        <taxon>Pseudomonadati</taxon>
        <taxon>Bacteroidota</taxon>
        <taxon>Cytophagia</taxon>
        <taxon>Cytophagales</taxon>
        <taxon>Hymenobacteraceae</taxon>
        <taxon>Hymenobacter</taxon>
    </lineage>
</organism>
<feature type="compositionally biased region" description="Low complexity" evidence="1">
    <location>
        <begin position="46"/>
        <end position="64"/>
    </location>
</feature>
<evidence type="ECO:0000313" key="4">
    <source>
        <dbReference type="Proteomes" id="UP000441336"/>
    </source>
</evidence>
<gene>
    <name evidence="3" type="ORF">GO988_01635</name>
</gene>
<dbReference type="Proteomes" id="UP000441336">
    <property type="component" value="Unassembled WGS sequence"/>
</dbReference>
<reference evidence="3 4" key="1">
    <citation type="submission" date="2019-12" db="EMBL/GenBank/DDBJ databases">
        <title>Hymenobacter sp. HMF4947 Genome sequencing and assembly.</title>
        <authorList>
            <person name="Kang H."/>
            <person name="Cha I."/>
            <person name="Kim H."/>
            <person name="Joh K."/>
        </authorList>
    </citation>
    <scope>NUCLEOTIDE SEQUENCE [LARGE SCALE GENOMIC DNA]</scope>
    <source>
        <strain evidence="3 4">HMF4947</strain>
    </source>
</reference>
<dbReference type="RefSeq" id="WP_157561791.1">
    <property type="nucleotide sequence ID" value="NZ_WQKZ01000001.1"/>
</dbReference>
<keyword evidence="2" id="KW-1133">Transmembrane helix</keyword>
<keyword evidence="2" id="KW-0472">Membrane</keyword>
<evidence type="ECO:0000313" key="3">
    <source>
        <dbReference type="EMBL" id="MVN75021.1"/>
    </source>
</evidence>
<name>A0A7K1TA17_9BACT</name>
<feature type="transmembrane region" description="Helical" evidence="2">
    <location>
        <begin position="6"/>
        <end position="25"/>
    </location>
</feature>
<proteinExistence type="predicted"/>
<sequence>MKANAKTAWGGVALAAAATATFFLATNKGRLFKKFQASLQALLGGQAPPAAAPTPTAVPKLATTSQGRTPTPENGHVRDVIASNPPKPETGSNFTPQGDVHQPQH</sequence>
<evidence type="ECO:0000256" key="2">
    <source>
        <dbReference type="SAM" id="Phobius"/>
    </source>
</evidence>
<dbReference type="EMBL" id="WQKZ01000001">
    <property type="protein sequence ID" value="MVN75021.1"/>
    <property type="molecule type" value="Genomic_DNA"/>
</dbReference>
<comment type="caution">
    <text evidence="3">The sequence shown here is derived from an EMBL/GenBank/DDBJ whole genome shotgun (WGS) entry which is preliminary data.</text>
</comment>
<feature type="region of interest" description="Disordered" evidence="1">
    <location>
        <begin position="46"/>
        <end position="105"/>
    </location>
</feature>
<keyword evidence="2" id="KW-0812">Transmembrane</keyword>